<dbReference type="Proteomes" id="UP000642920">
    <property type="component" value="Unassembled WGS sequence"/>
</dbReference>
<evidence type="ECO:0000313" key="5">
    <source>
        <dbReference type="Proteomes" id="UP000642920"/>
    </source>
</evidence>
<dbReference type="PROSITE" id="PS50005">
    <property type="entry name" value="TPR"/>
    <property type="match status" value="1"/>
</dbReference>
<dbReference type="InterPro" id="IPR019734">
    <property type="entry name" value="TPR_rpt"/>
</dbReference>
<feature type="signal peptide" evidence="3">
    <location>
        <begin position="1"/>
        <end position="20"/>
    </location>
</feature>
<keyword evidence="3" id="KW-0732">Signal</keyword>
<dbReference type="RefSeq" id="WP_201918925.1">
    <property type="nucleotide sequence ID" value="NZ_JAERQG010000001.1"/>
</dbReference>
<dbReference type="SUPFAM" id="SSF48452">
    <property type="entry name" value="TPR-like"/>
    <property type="match status" value="1"/>
</dbReference>
<dbReference type="EMBL" id="JAERQG010000001">
    <property type="protein sequence ID" value="MBL0764909.1"/>
    <property type="molecule type" value="Genomic_DNA"/>
</dbReference>
<dbReference type="AlphaFoldDB" id="A0A937AE85"/>
<dbReference type="SMART" id="SM00028">
    <property type="entry name" value="TPR"/>
    <property type="match status" value="2"/>
</dbReference>
<comment type="caution">
    <text evidence="4">The sequence shown here is derived from an EMBL/GenBank/DDBJ whole genome shotgun (WGS) entry which is preliminary data.</text>
</comment>
<evidence type="ECO:0000256" key="3">
    <source>
        <dbReference type="SAM" id="SignalP"/>
    </source>
</evidence>
<evidence type="ECO:0000313" key="4">
    <source>
        <dbReference type="EMBL" id="MBL0764909.1"/>
    </source>
</evidence>
<sequence length="307" mass="35764">MKKLLAFTSIILISSNLLIAQDVQFYHNDEGEKHLIGEYSVEYLKQDTTYSHWFNEGYADFQLKEKDYNWAENLKDDTVEIYMGTWCGDSQEWVPRFVKLWDELGLDREQLKFTALYGSGDNYKQGPNGEEKGLNIHRVPTFIFKEDGKEYARIVESPSTDLLTDVAQIASGYPSAPNYAGATYMLNLFDEKSMEEIYKDMNNVWRTLYYKVGRYAELNTLGNVLYAAGQKDQALFAFNLNTAYYPGNWRVQERFAELLAEMEDYENAIIFYEKVVQLNPENEEAKLELERIKKLQAEKEETKKDAD</sequence>
<dbReference type="SUPFAM" id="SSF52833">
    <property type="entry name" value="Thioredoxin-like"/>
    <property type="match status" value="1"/>
</dbReference>
<evidence type="ECO:0000256" key="1">
    <source>
        <dbReference type="PROSITE-ProRule" id="PRU00339"/>
    </source>
</evidence>
<keyword evidence="5" id="KW-1185">Reference proteome</keyword>
<proteinExistence type="predicted"/>
<feature type="coiled-coil region" evidence="2">
    <location>
        <begin position="248"/>
        <end position="305"/>
    </location>
</feature>
<organism evidence="4 5">
    <name type="scientific">Marivirga atlantica</name>
    <dbReference type="NCBI Taxonomy" id="1548457"/>
    <lineage>
        <taxon>Bacteria</taxon>
        <taxon>Pseudomonadati</taxon>
        <taxon>Bacteroidota</taxon>
        <taxon>Cytophagia</taxon>
        <taxon>Cytophagales</taxon>
        <taxon>Marivirgaceae</taxon>
        <taxon>Marivirga</taxon>
    </lineage>
</organism>
<accession>A0A937AE85</accession>
<evidence type="ECO:0008006" key="6">
    <source>
        <dbReference type="Google" id="ProtNLM"/>
    </source>
</evidence>
<dbReference type="Gene3D" id="1.25.40.10">
    <property type="entry name" value="Tetratricopeptide repeat domain"/>
    <property type="match status" value="1"/>
</dbReference>
<dbReference type="InterPro" id="IPR011990">
    <property type="entry name" value="TPR-like_helical_dom_sf"/>
</dbReference>
<protein>
    <recommendedName>
        <fullName evidence="6">Tetratricopeptide repeat-containing protein</fullName>
    </recommendedName>
</protein>
<feature type="chain" id="PRO_5037919117" description="Tetratricopeptide repeat-containing protein" evidence="3">
    <location>
        <begin position="21"/>
        <end position="307"/>
    </location>
</feature>
<dbReference type="InterPro" id="IPR036249">
    <property type="entry name" value="Thioredoxin-like_sf"/>
</dbReference>
<keyword evidence="1" id="KW-0802">TPR repeat</keyword>
<reference evidence="4" key="1">
    <citation type="submission" date="2021-01" db="EMBL/GenBank/DDBJ databases">
        <title>Marivirga sp. nov., isolated from intertidal surface sediments.</title>
        <authorList>
            <person name="Zhang M."/>
        </authorList>
    </citation>
    <scope>NUCLEOTIDE SEQUENCE</scope>
    <source>
        <strain evidence="4">SM1354</strain>
    </source>
</reference>
<name>A0A937AE85_9BACT</name>
<dbReference type="Pfam" id="PF13181">
    <property type="entry name" value="TPR_8"/>
    <property type="match status" value="1"/>
</dbReference>
<gene>
    <name evidence="4" type="ORF">JKP34_06580</name>
</gene>
<keyword evidence="2" id="KW-0175">Coiled coil</keyword>
<feature type="repeat" description="TPR" evidence="1">
    <location>
        <begin position="249"/>
        <end position="282"/>
    </location>
</feature>
<dbReference type="Gene3D" id="3.40.30.10">
    <property type="entry name" value="Glutaredoxin"/>
    <property type="match status" value="1"/>
</dbReference>
<evidence type="ECO:0000256" key="2">
    <source>
        <dbReference type="SAM" id="Coils"/>
    </source>
</evidence>